<evidence type="ECO:0000256" key="5">
    <source>
        <dbReference type="ARBA" id="ARBA00039514"/>
    </source>
</evidence>
<evidence type="ECO:0000256" key="1">
    <source>
        <dbReference type="ARBA" id="ARBA00007625"/>
    </source>
</evidence>
<comment type="similarity">
    <text evidence="1">Belongs to the WD repeat WDR55 family.</text>
</comment>
<dbReference type="PANTHER" id="PTHR44019">
    <property type="entry name" value="WD REPEAT-CONTAINING PROTEIN 55"/>
    <property type="match status" value="1"/>
</dbReference>
<keyword evidence="2" id="KW-0853">WD repeat</keyword>
<feature type="domain" description="Anaphase-promoting complex subunit 4-like WD40" evidence="7">
    <location>
        <begin position="21"/>
        <end position="106"/>
    </location>
</feature>
<protein>
    <recommendedName>
        <fullName evidence="4">WD repeat-containing protein JIP5</fullName>
    </recommendedName>
    <alternativeName>
        <fullName evidence="5">WD repeat-containing protein jip5</fullName>
    </alternativeName>
</protein>
<gene>
    <name evidence="8" type="ORF">JMJ35_001130</name>
</gene>
<evidence type="ECO:0000313" key="9">
    <source>
        <dbReference type="Proteomes" id="UP001166286"/>
    </source>
</evidence>
<evidence type="ECO:0000256" key="2">
    <source>
        <dbReference type="ARBA" id="ARBA00022574"/>
    </source>
</evidence>
<feature type="compositionally biased region" description="Basic residues" evidence="6">
    <location>
        <begin position="375"/>
        <end position="392"/>
    </location>
</feature>
<dbReference type="InterPro" id="IPR001680">
    <property type="entry name" value="WD40_rpt"/>
</dbReference>
<reference evidence="8" key="1">
    <citation type="submission" date="2023-03" db="EMBL/GenBank/DDBJ databases">
        <title>Complete genome of Cladonia borealis.</title>
        <authorList>
            <person name="Park H."/>
        </authorList>
    </citation>
    <scope>NUCLEOTIDE SEQUENCE</scope>
    <source>
        <strain evidence="8">ANT050790</strain>
    </source>
</reference>
<dbReference type="Gene3D" id="2.130.10.10">
    <property type="entry name" value="YVTN repeat-like/Quinoprotein amine dehydrogenase"/>
    <property type="match status" value="1"/>
</dbReference>
<dbReference type="InterPro" id="IPR024977">
    <property type="entry name" value="Apc4-like_WD40_dom"/>
</dbReference>
<comment type="caution">
    <text evidence="8">The sequence shown here is derived from an EMBL/GenBank/DDBJ whole genome shotgun (WGS) entry which is preliminary data.</text>
</comment>
<keyword evidence="3" id="KW-0677">Repeat</keyword>
<accession>A0AA39R7W2</accession>
<evidence type="ECO:0000313" key="8">
    <source>
        <dbReference type="EMBL" id="KAK0516527.1"/>
    </source>
</evidence>
<dbReference type="Pfam" id="PF12894">
    <property type="entry name" value="ANAPC4_WD40"/>
    <property type="match status" value="1"/>
</dbReference>
<evidence type="ECO:0000256" key="4">
    <source>
        <dbReference type="ARBA" id="ARBA00039238"/>
    </source>
</evidence>
<evidence type="ECO:0000256" key="6">
    <source>
        <dbReference type="SAM" id="MobiDB-lite"/>
    </source>
</evidence>
<dbReference type="EMBL" id="JAFEKC020000002">
    <property type="protein sequence ID" value="KAK0516527.1"/>
    <property type="molecule type" value="Genomic_DNA"/>
</dbReference>
<keyword evidence="9" id="KW-1185">Reference proteome</keyword>
<sequence length="401" mass="42691">MFDIICTYPLTSDLFAQCIHPSSPLLAFGLASGQVQVHRLPPADFSSTSEASHGTIETAWRTRRHKGSCRSLCFSHDGQLLFSAGTDGIVKAAATETGHVVSKIAVPLHNSTTDPASLIHALSPQTLLLATDSAALHLYDLRINSKTNSTTIESKPSQTHYPHDDYVSSLTPLPPTDASTSGFPKQWVSTGGTTVAVTDLRRGLLVKSEDQGEELLSSTAINGGVVVGGEKGVLRLWEIGVWDDNEETVRIGRDASADVLAAVPEGVGAEPMAALGMDDGFVRFVGVGGKRARVVGESQHDEVEGVVGLGWMSDGRMISGGGSVVKVWEERIGRGVESEDEGDGVSGVKRVNGFGSEDDSSEQGEEESSEEEKPRKRKKRKRGKGKEKHGGHHVSAFKGLD</sequence>
<dbReference type="InterPro" id="IPR036322">
    <property type="entry name" value="WD40_repeat_dom_sf"/>
</dbReference>
<name>A0AA39R7W2_9LECA</name>
<dbReference type="Proteomes" id="UP001166286">
    <property type="component" value="Unassembled WGS sequence"/>
</dbReference>
<proteinExistence type="inferred from homology"/>
<dbReference type="AlphaFoldDB" id="A0AA39R7W2"/>
<organism evidence="8 9">
    <name type="scientific">Cladonia borealis</name>
    <dbReference type="NCBI Taxonomy" id="184061"/>
    <lineage>
        <taxon>Eukaryota</taxon>
        <taxon>Fungi</taxon>
        <taxon>Dikarya</taxon>
        <taxon>Ascomycota</taxon>
        <taxon>Pezizomycotina</taxon>
        <taxon>Lecanoromycetes</taxon>
        <taxon>OSLEUM clade</taxon>
        <taxon>Lecanoromycetidae</taxon>
        <taxon>Lecanorales</taxon>
        <taxon>Lecanorineae</taxon>
        <taxon>Cladoniaceae</taxon>
        <taxon>Cladonia</taxon>
    </lineage>
</organism>
<evidence type="ECO:0000256" key="3">
    <source>
        <dbReference type="ARBA" id="ARBA00022737"/>
    </source>
</evidence>
<dbReference type="PANTHER" id="PTHR44019:SF20">
    <property type="entry name" value="WD REPEAT-CONTAINING PROTEIN 55"/>
    <property type="match status" value="1"/>
</dbReference>
<feature type="region of interest" description="Disordered" evidence="6">
    <location>
        <begin position="335"/>
        <end position="401"/>
    </location>
</feature>
<feature type="compositionally biased region" description="Acidic residues" evidence="6">
    <location>
        <begin position="356"/>
        <end position="370"/>
    </location>
</feature>
<dbReference type="SMART" id="SM00320">
    <property type="entry name" value="WD40"/>
    <property type="match status" value="3"/>
</dbReference>
<dbReference type="SUPFAM" id="SSF50978">
    <property type="entry name" value="WD40 repeat-like"/>
    <property type="match status" value="1"/>
</dbReference>
<dbReference type="InterPro" id="IPR015943">
    <property type="entry name" value="WD40/YVTN_repeat-like_dom_sf"/>
</dbReference>
<dbReference type="InterPro" id="IPR050505">
    <property type="entry name" value="WDR55/POC1"/>
</dbReference>
<evidence type="ECO:0000259" key="7">
    <source>
        <dbReference type="Pfam" id="PF12894"/>
    </source>
</evidence>